<evidence type="ECO:0000256" key="7">
    <source>
        <dbReference type="ARBA" id="ARBA00022840"/>
    </source>
</evidence>
<comment type="caution">
    <text evidence="12">The sequence shown here is derived from an EMBL/GenBank/DDBJ whole genome shotgun (WGS) entry which is preliminary data.</text>
</comment>
<dbReference type="GO" id="GO:0005524">
    <property type="term" value="F:ATP binding"/>
    <property type="evidence" value="ECO:0007669"/>
    <property type="project" value="UniProtKB-KW"/>
</dbReference>
<evidence type="ECO:0000259" key="11">
    <source>
        <dbReference type="Pfam" id="PF01425"/>
    </source>
</evidence>
<protein>
    <recommendedName>
        <fullName evidence="4 10">Glutamyl-tRNA(Gln) amidotransferase subunit A</fullName>
        <shortName evidence="10">Glu-ADT subunit A</shortName>
        <ecNumber evidence="3 10">6.3.5.7</ecNumber>
    </recommendedName>
</protein>
<dbReference type="HAMAP" id="MF_00120">
    <property type="entry name" value="GatA"/>
    <property type="match status" value="1"/>
</dbReference>
<dbReference type="Gene3D" id="3.90.1300.10">
    <property type="entry name" value="Amidase signature (AS) domain"/>
    <property type="match status" value="1"/>
</dbReference>
<dbReference type="PROSITE" id="PS00571">
    <property type="entry name" value="AMIDASES"/>
    <property type="match status" value="1"/>
</dbReference>
<dbReference type="GO" id="GO:0030956">
    <property type="term" value="C:glutamyl-tRNA(Gln) amidotransferase complex"/>
    <property type="evidence" value="ECO:0007669"/>
    <property type="project" value="InterPro"/>
</dbReference>
<dbReference type="Pfam" id="PF01425">
    <property type="entry name" value="Amidase"/>
    <property type="match status" value="1"/>
</dbReference>
<dbReference type="GO" id="GO:0050567">
    <property type="term" value="F:glutaminyl-tRNA synthase (glutamine-hydrolyzing) activity"/>
    <property type="evidence" value="ECO:0007669"/>
    <property type="project" value="UniProtKB-UniRule"/>
</dbReference>
<dbReference type="GO" id="GO:0006412">
    <property type="term" value="P:translation"/>
    <property type="evidence" value="ECO:0007669"/>
    <property type="project" value="UniProtKB-UniRule"/>
</dbReference>
<evidence type="ECO:0000256" key="8">
    <source>
        <dbReference type="ARBA" id="ARBA00022917"/>
    </source>
</evidence>
<reference evidence="12" key="1">
    <citation type="journal article" date="2021" name="PeerJ">
        <title>Extensive microbial diversity within the chicken gut microbiome revealed by metagenomics and culture.</title>
        <authorList>
            <person name="Gilroy R."/>
            <person name="Ravi A."/>
            <person name="Getino M."/>
            <person name="Pursley I."/>
            <person name="Horton D.L."/>
            <person name="Alikhan N.F."/>
            <person name="Baker D."/>
            <person name="Gharbi K."/>
            <person name="Hall N."/>
            <person name="Watson M."/>
            <person name="Adriaenssens E.M."/>
            <person name="Foster-Nyarko E."/>
            <person name="Jarju S."/>
            <person name="Secka A."/>
            <person name="Antonio M."/>
            <person name="Oren A."/>
            <person name="Chaudhuri R.R."/>
            <person name="La Ragione R."/>
            <person name="Hildebrand F."/>
            <person name="Pallen M.J."/>
        </authorList>
    </citation>
    <scope>NUCLEOTIDE SEQUENCE</scope>
    <source>
        <strain evidence="12">ChiHecec2B26-446</strain>
    </source>
</reference>
<keyword evidence="6 10" id="KW-0547">Nucleotide-binding</keyword>
<evidence type="ECO:0000313" key="12">
    <source>
        <dbReference type="EMBL" id="HIW00719.1"/>
    </source>
</evidence>
<feature type="domain" description="Amidase" evidence="11">
    <location>
        <begin position="25"/>
        <end position="466"/>
    </location>
</feature>
<sequence>MDDLTQLSLTEVAGALKDGQVKAVEATAACLDRIQATEDQLGALLYVDAEGAIELAEKMDSEGPDPEKPLWGVPVTVKDALVTRDMPTTAASRFLQDFRPMYDAFVVDRLRKAGAIILGKNNMDEFAMGSTTENSAYQTTHNPWDVTRVPGGSSGGSACSVAARQCYASLGSDTGGSIRQPAAFCGCVGIKPTYGRVSRYGLIAYGSSLDQVGPLTRTVEDCARVLSVIAGWDERDMTCSPRDVDDYVAAMKPENLEGRVIGLPSEYFGEGLSDEVREGRDRAVAALHELGATTVEVSLPSTEAAIATYYIIAMAEASSNLARYDGVRYGHRCEAPKDLQEMYTLSRKEGFGDEVKRRIMLGTFVLSSGYYDAYYKKAAQVRRLIRDEFVAALSKCDCLLAPVSPIVAWPLGAHAQDPLQAFLMDAYTCPVNLAGLPSLSLPVCLGSSGLPVGMQLIGRAFDETTLFSVGSALERSLPSIGSPAAVDAE</sequence>
<feature type="active site" description="Charge relay system" evidence="10">
    <location>
        <position position="78"/>
    </location>
</feature>
<evidence type="ECO:0000256" key="2">
    <source>
        <dbReference type="ARBA" id="ARBA00011123"/>
    </source>
</evidence>
<accession>A0A9D1PXV8</accession>
<comment type="subunit">
    <text evidence="2 10">Heterotrimer of A, B and C subunits.</text>
</comment>
<reference evidence="12" key="2">
    <citation type="submission" date="2021-04" db="EMBL/GenBank/DDBJ databases">
        <authorList>
            <person name="Gilroy R."/>
        </authorList>
    </citation>
    <scope>NUCLEOTIDE SEQUENCE</scope>
    <source>
        <strain evidence="12">ChiHecec2B26-446</strain>
    </source>
</reference>
<gene>
    <name evidence="10 12" type="primary">gatA</name>
    <name evidence="12" type="ORF">H9894_05960</name>
</gene>
<evidence type="ECO:0000313" key="13">
    <source>
        <dbReference type="Proteomes" id="UP000886752"/>
    </source>
</evidence>
<dbReference type="EMBL" id="DXHV01000060">
    <property type="protein sequence ID" value="HIW00719.1"/>
    <property type="molecule type" value="Genomic_DNA"/>
</dbReference>
<evidence type="ECO:0000256" key="10">
    <source>
        <dbReference type="HAMAP-Rule" id="MF_00120"/>
    </source>
</evidence>
<evidence type="ECO:0000256" key="1">
    <source>
        <dbReference type="ARBA" id="ARBA00008069"/>
    </source>
</evidence>
<dbReference type="Proteomes" id="UP000886752">
    <property type="component" value="Unassembled WGS sequence"/>
</dbReference>
<dbReference type="InterPro" id="IPR036928">
    <property type="entry name" value="AS_sf"/>
</dbReference>
<name>A0A9D1PXV8_9BACT</name>
<comment type="function">
    <text evidence="10">Allows the formation of correctly charged Gln-tRNA(Gln) through the transamidation of misacylated Glu-tRNA(Gln) in organisms which lack glutaminyl-tRNA synthetase. The reaction takes place in the presence of glutamine and ATP through an activated gamma-phospho-Glu-tRNA(Gln).</text>
</comment>
<dbReference type="InterPro" id="IPR020556">
    <property type="entry name" value="Amidase_CS"/>
</dbReference>
<dbReference type="PANTHER" id="PTHR11895:SF7">
    <property type="entry name" value="GLUTAMYL-TRNA(GLN) AMIDOTRANSFERASE SUBUNIT A, MITOCHONDRIAL"/>
    <property type="match status" value="1"/>
</dbReference>
<organism evidence="12 13">
    <name type="scientific">Candidatus Desulfovibrio intestinipullorum</name>
    <dbReference type="NCBI Taxonomy" id="2838536"/>
    <lineage>
        <taxon>Bacteria</taxon>
        <taxon>Pseudomonadati</taxon>
        <taxon>Thermodesulfobacteriota</taxon>
        <taxon>Desulfovibrionia</taxon>
        <taxon>Desulfovibrionales</taxon>
        <taxon>Desulfovibrionaceae</taxon>
        <taxon>Desulfovibrio</taxon>
    </lineage>
</organism>
<keyword evidence="5 10" id="KW-0436">Ligase</keyword>
<evidence type="ECO:0000256" key="3">
    <source>
        <dbReference type="ARBA" id="ARBA00012739"/>
    </source>
</evidence>
<comment type="catalytic activity">
    <reaction evidence="9 10">
        <text>L-glutamyl-tRNA(Gln) + L-glutamine + ATP + H2O = L-glutaminyl-tRNA(Gln) + L-glutamate + ADP + phosphate + H(+)</text>
        <dbReference type="Rhea" id="RHEA:17521"/>
        <dbReference type="Rhea" id="RHEA-COMP:9681"/>
        <dbReference type="Rhea" id="RHEA-COMP:9684"/>
        <dbReference type="ChEBI" id="CHEBI:15377"/>
        <dbReference type="ChEBI" id="CHEBI:15378"/>
        <dbReference type="ChEBI" id="CHEBI:29985"/>
        <dbReference type="ChEBI" id="CHEBI:30616"/>
        <dbReference type="ChEBI" id="CHEBI:43474"/>
        <dbReference type="ChEBI" id="CHEBI:58359"/>
        <dbReference type="ChEBI" id="CHEBI:78520"/>
        <dbReference type="ChEBI" id="CHEBI:78521"/>
        <dbReference type="ChEBI" id="CHEBI:456216"/>
        <dbReference type="EC" id="6.3.5.7"/>
    </reaction>
</comment>
<dbReference type="SUPFAM" id="SSF75304">
    <property type="entry name" value="Amidase signature (AS) enzymes"/>
    <property type="match status" value="1"/>
</dbReference>
<feature type="active site" description="Acyl-ester intermediate" evidence="10">
    <location>
        <position position="177"/>
    </location>
</feature>
<feature type="active site" description="Charge relay system" evidence="10">
    <location>
        <position position="153"/>
    </location>
</feature>
<dbReference type="NCBIfam" id="TIGR00132">
    <property type="entry name" value="gatA"/>
    <property type="match status" value="1"/>
</dbReference>
<dbReference type="AlphaFoldDB" id="A0A9D1PXV8"/>
<evidence type="ECO:0000256" key="4">
    <source>
        <dbReference type="ARBA" id="ARBA00014428"/>
    </source>
</evidence>
<dbReference type="PANTHER" id="PTHR11895">
    <property type="entry name" value="TRANSAMIDASE"/>
    <property type="match status" value="1"/>
</dbReference>
<proteinExistence type="inferred from homology"/>
<evidence type="ECO:0000256" key="9">
    <source>
        <dbReference type="ARBA" id="ARBA00047407"/>
    </source>
</evidence>
<dbReference type="EC" id="6.3.5.7" evidence="3 10"/>
<dbReference type="InterPro" id="IPR023631">
    <property type="entry name" value="Amidase_dom"/>
</dbReference>
<dbReference type="InterPro" id="IPR000120">
    <property type="entry name" value="Amidase"/>
</dbReference>
<dbReference type="InterPro" id="IPR004412">
    <property type="entry name" value="GatA"/>
</dbReference>
<evidence type="ECO:0000256" key="5">
    <source>
        <dbReference type="ARBA" id="ARBA00022598"/>
    </source>
</evidence>
<comment type="similarity">
    <text evidence="1 10">Belongs to the amidase family. GatA subfamily.</text>
</comment>
<keyword evidence="7 10" id="KW-0067">ATP-binding</keyword>
<evidence type="ECO:0000256" key="6">
    <source>
        <dbReference type="ARBA" id="ARBA00022741"/>
    </source>
</evidence>
<keyword evidence="8 10" id="KW-0648">Protein biosynthesis</keyword>